<sequence length="509" mass="55500">MSQHNVAIAVHAVEHSLKLLLRSLLCIFLPTVTLHAQIAPPASPSNLTVEVKPAGTMSVKPGDNIASPQPYGFKELFLISHNPIAIYSFDTHSEITRQIFDVSQVPAEIEPVGTFALMNVVGNPLWKKVYMVFTSRTLPAGIPASYLPNPDSDPSGGREDFEFIDTFAPELGYGNFNGSGTGEVEEFKRFNQDIYNIDAPDYQLFFNPAPIEVVYHVFIEFEYRNGKLFNPRPVLGIQVQEGPFHRGGGLTVMPGNKLAYTTGDNLPFGMDGRRAPQDDSTHLSKLLIVDPRTGNFQVAAKGLRNVQHMQATTLPPGIAFTDIGGVTAEEVNFIPWSEFIDTSTIENFGWGRSADGLAREGTFYVGEGQPFKLGDEPASVGEAPIPEPGFHQPLAQYGRSTMTPFTAVAVSGPVVTRRSFKEITLVMGDLASGEVYATTDKLTEIDVELFIVNLVDQSGEPIGPSNSLNDLVGPDPATNRSDPRFFLFPNGEAGVLLEKTGDFYVLSEK</sequence>
<reference evidence="1 2" key="1">
    <citation type="submission" date="2022-05" db="EMBL/GenBank/DDBJ databases">
        <title>Microbulbifer sp. nov., isolated from sponge.</title>
        <authorList>
            <person name="Gao L."/>
        </authorList>
    </citation>
    <scope>NUCLEOTIDE SEQUENCE [LARGE SCALE GENOMIC DNA]</scope>
    <source>
        <strain evidence="1 2">MI-G</strain>
    </source>
</reference>
<evidence type="ECO:0000313" key="2">
    <source>
        <dbReference type="Proteomes" id="UP001321520"/>
    </source>
</evidence>
<proteinExistence type="predicted"/>
<keyword evidence="2" id="KW-1185">Reference proteome</keyword>
<name>A0ABY9EIM0_9GAMM</name>
<dbReference type="Proteomes" id="UP001321520">
    <property type="component" value="Chromosome"/>
</dbReference>
<organism evidence="1 2">
    <name type="scientific">Microbulbifer spongiae</name>
    <dbReference type="NCBI Taxonomy" id="2944933"/>
    <lineage>
        <taxon>Bacteria</taxon>
        <taxon>Pseudomonadati</taxon>
        <taxon>Pseudomonadota</taxon>
        <taxon>Gammaproteobacteria</taxon>
        <taxon>Cellvibrionales</taxon>
        <taxon>Microbulbiferaceae</taxon>
        <taxon>Microbulbifer</taxon>
    </lineage>
</organism>
<evidence type="ECO:0008006" key="3">
    <source>
        <dbReference type="Google" id="ProtNLM"/>
    </source>
</evidence>
<evidence type="ECO:0000313" key="1">
    <source>
        <dbReference type="EMBL" id="WKD51560.1"/>
    </source>
</evidence>
<dbReference type="RefSeq" id="WP_301418945.1">
    <property type="nucleotide sequence ID" value="NZ_CP098023.1"/>
</dbReference>
<protein>
    <recommendedName>
        <fullName evidence="3">Glucose/Sorbosone dehydrogenase domain-containing protein</fullName>
    </recommendedName>
</protein>
<accession>A0ABY9EIM0</accession>
<gene>
    <name evidence="1" type="ORF">M8T91_09105</name>
</gene>
<dbReference type="EMBL" id="CP098023">
    <property type="protein sequence ID" value="WKD51560.1"/>
    <property type="molecule type" value="Genomic_DNA"/>
</dbReference>
<dbReference type="InterPro" id="IPR011042">
    <property type="entry name" value="6-blade_b-propeller_TolB-like"/>
</dbReference>
<dbReference type="Gene3D" id="2.120.10.30">
    <property type="entry name" value="TolB, C-terminal domain"/>
    <property type="match status" value="1"/>
</dbReference>